<comment type="caution">
    <text evidence="1">The sequence shown here is derived from an EMBL/GenBank/DDBJ whole genome shotgun (WGS) entry which is preliminary data.</text>
</comment>
<keyword evidence="2" id="KW-1185">Reference proteome</keyword>
<reference evidence="1 2" key="1">
    <citation type="submission" date="2024-04" db="EMBL/GenBank/DDBJ databases">
        <title>Tritrichomonas musculus Genome.</title>
        <authorList>
            <person name="Alves-Ferreira E."/>
            <person name="Grigg M."/>
            <person name="Lorenzi H."/>
            <person name="Galac M."/>
        </authorList>
    </citation>
    <scope>NUCLEOTIDE SEQUENCE [LARGE SCALE GENOMIC DNA]</scope>
    <source>
        <strain evidence="1 2">EAF2021</strain>
    </source>
</reference>
<dbReference type="Proteomes" id="UP001470230">
    <property type="component" value="Unassembled WGS sequence"/>
</dbReference>
<evidence type="ECO:0000313" key="1">
    <source>
        <dbReference type="EMBL" id="KAK8834608.1"/>
    </source>
</evidence>
<dbReference type="EMBL" id="JAPFFF010000360">
    <property type="protein sequence ID" value="KAK8834608.1"/>
    <property type="molecule type" value="Genomic_DNA"/>
</dbReference>
<evidence type="ECO:0000313" key="2">
    <source>
        <dbReference type="Proteomes" id="UP001470230"/>
    </source>
</evidence>
<protein>
    <submittedName>
        <fullName evidence="1">Uncharacterized protein</fullName>
    </submittedName>
</protein>
<gene>
    <name evidence="1" type="ORF">M9Y10_026935</name>
</gene>
<sequence>MQIPLNEQLPFSNPFLFERPVASKNLSLKSLDLSLIKSEEAFSLAPLEPAEVVSKDHEPLRRVILSFMKSPLDKVDSKLMPDQTTEFKKFYWIYPKYMTIFTNGLNYENPERPFKTFDDVVTSYFRNMYQTSYLANQMQQVFINSIYIFEKIESSVHLFYSFLTNEYDLNEFRFLYILLEYSLNSTDPQISTLMNKEMLTPEDTQIHIKRSKAREIYTALFPIGDVPKWLNDSINEPNIEYWDFIENCIKKFDEYRNHMWSIIKNGLLLSDCSDTSHITYKQFKNFFGIALPSVSFDEVKSIWNELTTRNKANEKRDDMLEFEALCYYITQKEELFFEVVRRVTPRNFTARYFDLNGSILNALTFIVKRLVYYIPTVYGQMKSNLALFQITGEAIRECLFMCDIPRSFSHYRMLLHLIDGVYVRDLGSLKLSSRSSDQEVKEFLEHFETREKAVGIISLSRSSSKIKSTN</sequence>
<organism evidence="1 2">
    <name type="scientific">Tritrichomonas musculus</name>
    <dbReference type="NCBI Taxonomy" id="1915356"/>
    <lineage>
        <taxon>Eukaryota</taxon>
        <taxon>Metamonada</taxon>
        <taxon>Parabasalia</taxon>
        <taxon>Tritrichomonadida</taxon>
        <taxon>Tritrichomonadidae</taxon>
        <taxon>Tritrichomonas</taxon>
    </lineage>
</organism>
<accession>A0ABR2GL13</accession>
<name>A0ABR2GL13_9EUKA</name>
<proteinExistence type="predicted"/>